<dbReference type="Gene3D" id="3.90.226.10">
    <property type="entry name" value="2-enoyl-CoA Hydratase, Chain A, domain 1"/>
    <property type="match status" value="1"/>
</dbReference>
<dbReference type="SUPFAM" id="SSF52096">
    <property type="entry name" value="ClpP/crotonase"/>
    <property type="match status" value="1"/>
</dbReference>
<dbReference type="CDD" id="cd07560">
    <property type="entry name" value="Peptidase_S41_CPP"/>
    <property type="match status" value="1"/>
</dbReference>
<dbReference type="EC" id="3.4.21.102" evidence="6"/>
<dbReference type="AlphaFoldDB" id="A0A0F7KW47"/>
<dbReference type="OrthoDB" id="9812068at2"/>
<proteinExistence type="inferred from homology"/>
<dbReference type="FunFam" id="2.30.42.10:FF:000063">
    <property type="entry name" value="Peptidase, S41 family"/>
    <property type="match status" value="1"/>
</dbReference>
<dbReference type="CDD" id="cd06782">
    <property type="entry name" value="cpPDZ_CPP-like"/>
    <property type="match status" value="1"/>
</dbReference>
<reference evidence="6" key="1">
    <citation type="submission" date="2015-05" db="EMBL/GenBank/DDBJ databases">
        <title>The complete genome of Altererythrobacter atlanticus strain 26DY36.</title>
        <authorList>
            <person name="Wu Y.-H."/>
            <person name="Cheng H."/>
            <person name="Wu X.-W."/>
        </authorList>
    </citation>
    <scope>NUCLEOTIDE SEQUENCE [LARGE SCALE GENOMIC DNA]</scope>
    <source>
        <strain evidence="6">26DY36</strain>
    </source>
</reference>
<dbReference type="InterPro" id="IPR029045">
    <property type="entry name" value="ClpP/crotonase-like_dom_sf"/>
</dbReference>
<evidence type="ECO:0000256" key="1">
    <source>
        <dbReference type="ARBA" id="ARBA00009179"/>
    </source>
</evidence>
<evidence type="ECO:0000256" key="4">
    <source>
        <dbReference type="ARBA" id="ARBA00022825"/>
    </source>
</evidence>
<name>A0A0F7KW47_9SPHN</name>
<protein>
    <submittedName>
        <fullName evidence="6">Carboxy-terminal processing protease CtpB</fullName>
        <ecNumber evidence="6">3.4.21.102</ecNumber>
    </submittedName>
</protein>
<evidence type="ECO:0000256" key="3">
    <source>
        <dbReference type="ARBA" id="ARBA00022801"/>
    </source>
</evidence>
<gene>
    <name evidence="6" type="primary">ctpB</name>
    <name evidence="6" type="ORF">WYH_02344</name>
</gene>
<dbReference type="Pfam" id="PF03572">
    <property type="entry name" value="Peptidase_S41"/>
    <property type="match status" value="1"/>
</dbReference>
<dbReference type="Gene3D" id="2.30.42.10">
    <property type="match status" value="1"/>
</dbReference>
<dbReference type="Proteomes" id="UP000034392">
    <property type="component" value="Chromosome"/>
</dbReference>
<evidence type="ECO:0000256" key="5">
    <source>
        <dbReference type="RuleBase" id="RU004404"/>
    </source>
</evidence>
<dbReference type="PANTHER" id="PTHR32060:SF30">
    <property type="entry name" value="CARBOXY-TERMINAL PROCESSING PROTEASE CTPA"/>
    <property type="match status" value="1"/>
</dbReference>
<dbReference type="SMART" id="SM00228">
    <property type="entry name" value="PDZ"/>
    <property type="match status" value="1"/>
</dbReference>
<comment type="similarity">
    <text evidence="1 5">Belongs to the peptidase S41A family.</text>
</comment>
<dbReference type="Gene3D" id="3.30.750.44">
    <property type="match status" value="1"/>
</dbReference>
<keyword evidence="7" id="KW-1185">Reference proteome</keyword>
<dbReference type="InterPro" id="IPR041489">
    <property type="entry name" value="PDZ_6"/>
</dbReference>
<keyword evidence="2 5" id="KW-0645">Protease</keyword>
<dbReference type="PANTHER" id="PTHR32060">
    <property type="entry name" value="TAIL-SPECIFIC PROTEASE"/>
    <property type="match status" value="1"/>
</dbReference>
<dbReference type="Pfam" id="PF17820">
    <property type="entry name" value="PDZ_6"/>
    <property type="match status" value="1"/>
</dbReference>
<dbReference type="InterPro" id="IPR055210">
    <property type="entry name" value="CtpA/B_N"/>
</dbReference>
<dbReference type="STRING" id="1267766.WYH_02344"/>
<evidence type="ECO:0000256" key="2">
    <source>
        <dbReference type="ARBA" id="ARBA00022670"/>
    </source>
</evidence>
<dbReference type="GO" id="GO:0004252">
    <property type="term" value="F:serine-type endopeptidase activity"/>
    <property type="evidence" value="ECO:0007669"/>
    <property type="project" value="UniProtKB-EC"/>
</dbReference>
<evidence type="ECO:0000313" key="6">
    <source>
        <dbReference type="EMBL" id="AKH43376.1"/>
    </source>
</evidence>
<dbReference type="GO" id="GO:0007165">
    <property type="term" value="P:signal transduction"/>
    <property type="evidence" value="ECO:0007669"/>
    <property type="project" value="TreeGrafter"/>
</dbReference>
<dbReference type="PATRIC" id="fig|1267766.3.peg.2371"/>
<dbReference type="InterPro" id="IPR004447">
    <property type="entry name" value="Peptidase_S41A"/>
</dbReference>
<dbReference type="SUPFAM" id="SSF50156">
    <property type="entry name" value="PDZ domain-like"/>
    <property type="match status" value="1"/>
</dbReference>
<dbReference type="RefSeq" id="WP_046903947.1">
    <property type="nucleotide sequence ID" value="NZ_CP011452.2"/>
</dbReference>
<dbReference type="KEGG" id="aay:WYH_02344"/>
<dbReference type="EMBL" id="CP011452">
    <property type="protein sequence ID" value="AKH43376.1"/>
    <property type="molecule type" value="Genomic_DNA"/>
</dbReference>
<evidence type="ECO:0000313" key="7">
    <source>
        <dbReference type="Proteomes" id="UP000034392"/>
    </source>
</evidence>
<dbReference type="GO" id="GO:0006508">
    <property type="term" value="P:proteolysis"/>
    <property type="evidence" value="ECO:0007669"/>
    <property type="project" value="UniProtKB-KW"/>
</dbReference>
<keyword evidence="4 5" id="KW-0720">Serine protease</keyword>
<dbReference type="PROSITE" id="PS50106">
    <property type="entry name" value="PDZ"/>
    <property type="match status" value="1"/>
</dbReference>
<dbReference type="InterPro" id="IPR005151">
    <property type="entry name" value="Tail-specific_protease"/>
</dbReference>
<dbReference type="NCBIfam" id="TIGR00225">
    <property type="entry name" value="prc"/>
    <property type="match status" value="1"/>
</dbReference>
<dbReference type="InterPro" id="IPR036034">
    <property type="entry name" value="PDZ_sf"/>
</dbReference>
<keyword evidence="3 5" id="KW-0378">Hydrolase</keyword>
<sequence length="450" mass="48589">MKLARNFVGPLRAAALVTAVALLPATTAGFAEVDSRASPEFAKLFATYQRIKSSYVEPVEDDVLIRGAIDGMLAALDPHSSYLDGTALERLETMIDGNYQGLGISVQMDDGAVKVVSPFKGSPAEKAGIKAGDYITHLNGKLIYGLELDAAVEQMRGPAGTSIDLTIFRPGRDEPLEVTVKRGLIELEPVTWELKAGNLGVISVNEFSRDVGRDVNEAIEDLRMQAAGKLNGLVLDLRKNPGGSLDEAVALSDLFLSDGQIVSQRGRTRRDTVYYDAETYYRGDAAEGVPMIVLIDAGSASASEIVAGALQDQHRALIMGERSFGKGSVQTLLPLARDAALKLTTARYYTPSGRSVQEGGIDPDIRVPQLSDPDAVKREQYALRESDLRGHLVNEIGLEDEELEGDTKPDPRFSATAEELEKQGIEDFQLDYALKTLRHARGAAAMAARN</sequence>
<dbReference type="InterPro" id="IPR001478">
    <property type="entry name" value="PDZ"/>
</dbReference>
<dbReference type="Pfam" id="PF22694">
    <property type="entry name" value="CtpB_N-like"/>
    <property type="match status" value="1"/>
</dbReference>
<accession>A0A0F7KW47</accession>
<dbReference type="GO" id="GO:0030288">
    <property type="term" value="C:outer membrane-bounded periplasmic space"/>
    <property type="evidence" value="ECO:0007669"/>
    <property type="project" value="TreeGrafter"/>
</dbReference>
<organism evidence="6 7">
    <name type="scientific">Croceibacterium atlanticum</name>
    <dbReference type="NCBI Taxonomy" id="1267766"/>
    <lineage>
        <taxon>Bacteria</taxon>
        <taxon>Pseudomonadati</taxon>
        <taxon>Pseudomonadota</taxon>
        <taxon>Alphaproteobacteria</taxon>
        <taxon>Sphingomonadales</taxon>
        <taxon>Erythrobacteraceae</taxon>
        <taxon>Croceibacterium</taxon>
    </lineage>
</organism>
<dbReference type="SMART" id="SM00245">
    <property type="entry name" value="TSPc"/>
    <property type="match status" value="1"/>
</dbReference>